<geneLocation type="plasmid" evidence="2">
    <name>pMA100</name>
</geneLocation>
<protein>
    <submittedName>
        <fullName evidence="2">Uncharacterized protein</fullName>
    </submittedName>
</protein>
<name>A0A187NDR0_MYCAV</name>
<evidence type="ECO:0000256" key="1">
    <source>
        <dbReference type="SAM" id="MobiDB-lite"/>
    </source>
</evidence>
<proteinExistence type="predicted"/>
<dbReference type="AlphaFoldDB" id="A0A187NDR0"/>
<sequence>MGAVHPPAPAVCYSDKHLARAELDAAFRAPWGTWFLPPAPGPPKSHLRDGSAPLKSKRLRRC</sequence>
<organism evidence="2">
    <name type="scientific">Mycobacterium avium subsp. hominissuis</name>
    <dbReference type="NCBI Taxonomy" id="439334"/>
    <lineage>
        <taxon>Bacteria</taxon>
        <taxon>Bacillati</taxon>
        <taxon>Actinomycetota</taxon>
        <taxon>Actinomycetes</taxon>
        <taxon>Mycobacteriales</taxon>
        <taxon>Mycobacteriaceae</taxon>
        <taxon>Mycobacterium</taxon>
        <taxon>Mycobacterium avium complex (MAC)</taxon>
    </lineage>
</organism>
<evidence type="ECO:0000313" key="2">
    <source>
        <dbReference type="EMBL" id="AKT73019.1"/>
    </source>
</evidence>
<feature type="region of interest" description="Disordered" evidence="1">
    <location>
        <begin position="39"/>
        <end position="62"/>
    </location>
</feature>
<dbReference type="EMBL" id="KR997898">
    <property type="protein sequence ID" value="AKT73019.1"/>
    <property type="molecule type" value="Genomic_DNA"/>
</dbReference>
<reference evidence="2" key="1">
    <citation type="submission" date="2015-05" db="EMBL/GenBank/DDBJ databases">
        <authorList>
            <person name="Machado G.E."/>
            <person name="Matsumoto C.K."/>
            <person name="Rabello M.S."/>
            <person name="Almeida L.G.P."/>
            <person name="Leao S.C."/>
        </authorList>
    </citation>
    <scope>NUCLEOTIDE SEQUENCE</scope>
    <source>
        <strain evidence="2">88Br</strain>
        <plasmid evidence="2">pMA100</plasmid>
    </source>
</reference>
<accession>A0A187NDR0</accession>
<keyword evidence="2" id="KW-0614">Plasmid</keyword>
<gene>
    <name evidence="2" type="ORF">MASH_00016</name>
</gene>